<dbReference type="PRINTS" id="PR00455">
    <property type="entry name" value="HTHTETR"/>
</dbReference>
<feature type="DNA-binding region" description="H-T-H motif" evidence="2">
    <location>
        <begin position="57"/>
        <end position="76"/>
    </location>
</feature>
<dbReference type="PROSITE" id="PS50977">
    <property type="entry name" value="HTH_TETR_2"/>
    <property type="match status" value="1"/>
</dbReference>
<dbReference type="EMBL" id="CP162602">
    <property type="protein sequence ID" value="XDK26471.1"/>
    <property type="molecule type" value="Genomic_DNA"/>
</dbReference>
<dbReference type="SUPFAM" id="SSF48498">
    <property type="entry name" value="Tetracyclin repressor-like, C-terminal domain"/>
    <property type="match status" value="1"/>
</dbReference>
<evidence type="ECO:0000256" key="2">
    <source>
        <dbReference type="PROSITE-ProRule" id="PRU00335"/>
    </source>
</evidence>
<evidence type="ECO:0000256" key="1">
    <source>
        <dbReference type="ARBA" id="ARBA00023125"/>
    </source>
</evidence>
<proteinExistence type="predicted"/>
<dbReference type="PANTHER" id="PTHR30328:SF54">
    <property type="entry name" value="HTH-TYPE TRANSCRIPTIONAL REPRESSOR SCO4008"/>
    <property type="match status" value="1"/>
</dbReference>
<geneLocation type="plasmid" evidence="4">
    <name>p-HB236076</name>
</geneLocation>
<sequence>MSKSDGLNSLDLNDASMERVVKAPTTNRRRQNYINKQNHILTSALKVFSRYGYYGTTIEQIVQEADISKANLFYYFKSKEALYLKILENILTDWLAPIRGFDVDEDPYQALSNYIRLKLELSRDQPEASKLFCFEIMQGAPIFGDYLSGPLKSLIKEKTAVMNLWMEQGKLKPIEPEHLIFMIWSTTQHYADFQVQIQAITGKNLSDKRFFESTCREIQSMIFSGVMPEPRA</sequence>
<dbReference type="Gene3D" id="1.10.10.60">
    <property type="entry name" value="Homeodomain-like"/>
    <property type="match status" value="1"/>
</dbReference>
<dbReference type="Pfam" id="PF08362">
    <property type="entry name" value="TetR_C_3"/>
    <property type="match status" value="1"/>
</dbReference>
<dbReference type="InterPro" id="IPR001647">
    <property type="entry name" value="HTH_TetR"/>
</dbReference>
<keyword evidence="1 2" id="KW-0238">DNA-binding</keyword>
<evidence type="ECO:0000259" key="3">
    <source>
        <dbReference type="PROSITE" id="PS50977"/>
    </source>
</evidence>
<dbReference type="Gene3D" id="1.10.357.10">
    <property type="entry name" value="Tetracycline Repressor, domain 2"/>
    <property type="match status" value="1"/>
</dbReference>
<reference evidence="4" key="1">
    <citation type="submission" date="2024-07" db="EMBL/GenBank/DDBJ databases">
        <title>Genome Analysis of a Potential Novel Vibrio Species Secreting pH- and Thermo-stable Alginate Lyase and its Application in Producing Alginate Oligosaccharides.</title>
        <authorList>
            <person name="Huang H."/>
            <person name="Bao K."/>
        </authorList>
    </citation>
    <scope>NUCLEOTIDE SEQUENCE</scope>
    <source>
        <strain evidence="4">HB236076</strain>
        <plasmid evidence="4">p-HB236076</plasmid>
    </source>
</reference>
<evidence type="ECO:0000313" key="4">
    <source>
        <dbReference type="EMBL" id="XDK26471.1"/>
    </source>
</evidence>
<name>A0AB39HDW3_9VIBR</name>
<organism evidence="4">
    <name type="scientific">Vibrio sp. HB236076</name>
    <dbReference type="NCBI Taxonomy" id="3232307"/>
    <lineage>
        <taxon>Bacteria</taxon>
        <taxon>Pseudomonadati</taxon>
        <taxon>Pseudomonadota</taxon>
        <taxon>Gammaproteobacteria</taxon>
        <taxon>Vibrionales</taxon>
        <taxon>Vibrionaceae</taxon>
        <taxon>Vibrio</taxon>
    </lineage>
</organism>
<dbReference type="GO" id="GO:0045892">
    <property type="term" value="P:negative regulation of DNA-templated transcription"/>
    <property type="evidence" value="ECO:0007669"/>
    <property type="project" value="InterPro"/>
</dbReference>
<dbReference type="KEGG" id="vih:AB0763_15625"/>
<accession>A0AB39HDW3</accession>
<dbReference type="NCBIfam" id="NF011584">
    <property type="entry name" value="PRK15008.1"/>
    <property type="match status" value="1"/>
</dbReference>
<gene>
    <name evidence="4" type="primary">rutR</name>
    <name evidence="4" type="ORF">AB0763_15625</name>
</gene>
<dbReference type="AlphaFoldDB" id="A0AB39HDW3"/>
<dbReference type="PANTHER" id="PTHR30328">
    <property type="entry name" value="TRANSCRIPTIONAL REPRESSOR"/>
    <property type="match status" value="1"/>
</dbReference>
<dbReference type="InterPro" id="IPR050109">
    <property type="entry name" value="HTH-type_TetR-like_transc_reg"/>
</dbReference>
<dbReference type="PROSITE" id="PS01081">
    <property type="entry name" value="HTH_TETR_1"/>
    <property type="match status" value="1"/>
</dbReference>
<feature type="domain" description="HTH tetR-type" evidence="3">
    <location>
        <begin position="34"/>
        <end position="94"/>
    </location>
</feature>
<dbReference type="InterPro" id="IPR036271">
    <property type="entry name" value="Tet_transcr_reg_TetR-rel_C_sf"/>
</dbReference>
<dbReference type="SUPFAM" id="SSF46689">
    <property type="entry name" value="Homeodomain-like"/>
    <property type="match status" value="1"/>
</dbReference>
<dbReference type="GO" id="GO:0003677">
    <property type="term" value="F:DNA binding"/>
    <property type="evidence" value="ECO:0007669"/>
    <property type="project" value="UniProtKB-UniRule"/>
</dbReference>
<dbReference type="RefSeq" id="WP_306099362.1">
    <property type="nucleotide sequence ID" value="NZ_CP162602.1"/>
</dbReference>
<dbReference type="InterPro" id="IPR009057">
    <property type="entry name" value="Homeodomain-like_sf"/>
</dbReference>
<dbReference type="InterPro" id="IPR013573">
    <property type="entry name" value="Tscrpt_reg_YcdC_C"/>
</dbReference>
<dbReference type="Pfam" id="PF00440">
    <property type="entry name" value="TetR_N"/>
    <property type="match status" value="1"/>
</dbReference>
<protein>
    <submittedName>
        <fullName evidence="4">HTH-type transcriptional regulator RutR</fullName>
    </submittedName>
</protein>
<dbReference type="InterPro" id="IPR023772">
    <property type="entry name" value="DNA-bd_HTH_TetR-type_CS"/>
</dbReference>
<keyword evidence="4" id="KW-0614">Plasmid</keyword>